<proteinExistence type="predicted"/>
<accession>A0A7J8JGG9</accession>
<evidence type="ECO:0000256" key="1">
    <source>
        <dbReference type="SAM" id="MobiDB-lite"/>
    </source>
</evidence>
<name>A0A7J8JGG9_ROUAE</name>
<sequence>MELLLCAKHCSRPWRYKREQKQTQSPALMQHLVWQTDTEHIITLVQVSFITHEQGGGPEPLMLSIKVPSHFYWQEKRGSAIALSQESQSLRCHLHFIPVYFSWYKRPSPSGDSTNLNPNLFKWGTTAPTLIYNSSNPSDVPSRVPSPLLLKSE</sequence>
<feature type="region of interest" description="Disordered" evidence="1">
    <location>
        <begin position="134"/>
        <end position="153"/>
    </location>
</feature>
<dbReference type="Proteomes" id="UP000593571">
    <property type="component" value="Unassembled WGS sequence"/>
</dbReference>
<keyword evidence="3" id="KW-1185">Reference proteome</keyword>
<reference evidence="2 3" key="1">
    <citation type="journal article" date="2020" name="Nature">
        <title>Six reference-quality genomes reveal evolution of bat adaptations.</title>
        <authorList>
            <person name="Jebb D."/>
            <person name="Huang Z."/>
            <person name="Pippel M."/>
            <person name="Hughes G.M."/>
            <person name="Lavrichenko K."/>
            <person name="Devanna P."/>
            <person name="Winkler S."/>
            <person name="Jermiin L.S."/>
            <person name="Skirmuntt E.C."/>
            <person name="Katzourakis A."/>
            <person name="Burkitt-Gray L."/>
            <person name="Ray D.A."/>
            <person name="Sullivan K.A.M."/>
            <person name="Roscito J.G."/>
            <person name="Kirilenko B.M."/>
            <person name="Davalos L.M."/>
            <person name="Corthals A.P."/>
            <person name="Power M.L."/>
            <person name="Jones G."/>
            <person name="Ransome R.D."/>
            <person name="Dechmann D.K.N."/>
            <person name="Locatelli A.G."/>
            <person name="Puechmaille S.J."/>
            <person name="Fedrigo O."/>
            <person name="Jarvis E.D."/>
            <person name="Hiller M."/>
            <person name="Vernes S.C."/>
            <person name="Myers E.W."/>
            <person name="Teeling E.C."/>
        </authorList>
    </citation>
    <scope>NUCLEOTIDE SEQUENCE [LARGE SCALE GENOMIC DNA]</scope>
    <source>
        <strain evidence="2">MRouAeg1</strain>
        <tissue evidence="2">Muscle</tissue>
    </source>
</reference>
<dbReference type="EMBL" id="JACASE010000002">
    <property type="protein sequence ID" value="KAF6495778.1"/>
    <property type="molecule type" value="Genomic_DNA"/>
</dbReference>
<dbReference type="AlphaFoldDB" id="A0A7J8JGG9"/>
<protein>
    <submittedName>
        <fullName evidence="2">Uncharacterized protein</fullName>
    </submittedName>
</protein>
<evidence type="ECO:0000313" key="3">
    <source>
        <dbReference type="Proteomes" id="UP000593571"/>
    </source>
</evidence>
<comment type="caution">
    <text evidence="2">The sequence shown here is derived from an EMBL/GenBank/DDBJ whole genome shotgun (WGS) entry which is preliminary data.</text>
</comment>
<evidence type="ECO:0000313" key="2">
    <source>
        <dbReference type="EMBL" id="KAF6495778.1"/>
    </source>
</evidence>
<gene>
    <name evidence="2" type="ORF">HJG63_010160</name>
</gene>
<organism evidence="2 3">
    <name type="scientific">Rousettus aegyptiacus</name>
    <name type="common">Egyptian fruit bat</name>
    <name type="synonym">Pteropus aegyptiacus</name>
    <dbReference type="NCBI Taxonomy" id="9407"/>
    <lineage>
        <taxon>Eukaryota</taxon>
        <taxon>Metazoa</taxon>
        <taxon>Chordata</taxon>
        <taxon>Craniata</taxon>
        <taxon>Vertebrata</taxon>
        <taxon>Euteleostomi</taxon>
        <taxon>Mammalia</taxon>
        <taxon>Eutheria</taxon>
        <taxon>Laurasiatheria</taxon>
        <taxon>Chiroptera</taxon>
        <taxon>Yinpterochiroptera</taxon>
        <taxon>Pteropodoidea</taxon>
        <taxon>Pteropodidae</taxon>
        <taxon>Rousettinae</taxon>
        <taxon>Rousettus</taxon>
    </lineage>
</organism>